<accession>A0A1S3CHD3</accession>
<protein>
    <submittedName>
        <fullName evidence="4">Probable carboxylesterase 15</fullName>
    </submittedName>
</protein>
<evidence type="ECO:0000256" key="1">
    <source>
        <dbReference type="ARBA" id="ARBA00010515"/>
    </source>
</evidence>
<comment type="similarity">
    <text evidence="1">Belongs to the 'GDXG' lipolytic enzyme family.</text>
</comment>
<proteinExistence type="inferred from homology"/>
<dbReference type="Gene3D" id="3.40.50.1820">
    <property type="entry name" value="alpha/beta hydrolase"/>
    <property type="match status" value="1"/>
</dbReference>
<dbReference type="PANTHER" id="PTHR23024:SF406">
    <property type="entry name" value="CARBOXYLESTERASE 15-RELATED"/>
    <property type="match status" value="1"/>
</dbReference>
<dbReference type="InterPro" id="IPR029058">
    <property type="entry name" value="AB_hydrolase_fold"/>
</dbReference>
<name>A0A1S3CHD3_CUCME</name>
<dbReference type="SUPFAM" id="SSF53474">
    <property type="entry name" value="alpha/beta-Hydrolases"/>
    <property type="match status" value="1"/>
</dbReference>
<evidence type="ECO:0000313" key="4">
    <source>
        <dbReference type="RefSeq" id="XP_008462636.1"/>
    </source>
</evidence>
<dbReference type="OrthoDB" id="408631at2759"/>
<dbReference type="SMR" id="A0A1S3CHD3"/>
<reference evidence="4" key="1">
    <citation type="submission" date="2025-08" db="UniProtKB">
        <authorList>
            <consortium name="RefSeq"/>
        </authorList>
    </citation>
    <scope>IDENTIFICATION</scope>
    <source>
        <tissue evidence="4">Stem</tissue>
    </source>
</reference>
<dbReference type="eggNOG" id="KOG1515">
    <property type="taxonomic scope" value="Eukaryota"/>
</dbReference>
<dbReference type="AlphaFoldDB" id="A0A1S3CHD3"/>
<dbReference type="GO" id="GO:0016787">
    <property type="term" value="F:hydrolase activity"/>
    <property type="evidence" value="ECO:0007669"/>
    <property type="project" value="InterPro"/>
</dbReference>
<sequence length="323" mass="35831">MGSLPHIVEDCMGVLQLYSDGTVSRSDNIHFPFPITLDTSVVFRDVLYDASHALHLRLYKPPSSSSSSSSSPTTNKKLPILFFFHGGGFCVGSRSWPNSHNCCVRLALGLDALVIAPDYRLAPEHRLPAAVEDGVKAIEWVRKAGKLDEWIEESGDLKRVFVMGDSSGGNIAHHLAVRIGIENEKFGVRGFVLMAPFFGGVRRTKSEEGPAEQLFDLEALDRFWRLSLPIGEDRDHPLANPFGASSMSLEEVKLEPILVIVGGDEMLKDRAENYAKTLSQLGKRIEYVEFEGKQHGFFTNSQDPQLGHQVIAIIKKFMLHNSV</sequence>
<gene>
    <name evidence="4" type="primary">LOC103500946</name>
</gene>
<dbReference type="InterPro" id="IPR013094">
    <property type="entry name" value="AB_hydrolase_3"/>
</dbReference>
<dbReference type="InterPro" id="IPR050466">
    <property type="entry name" value="Carboxylest/Gibb_receptor"/>
</dbReference>
<keyword evidence="3" id="KW-1185">Reference proteome</keyword>
<dbReference type="GeneID" id="103500946"/>
<feature type="domain" description="Alpha/beta hydrolase fold-3" evidence="2">
    <location>
        <begin position="81"/>
        <end position="298"/>
    </location>
</feature>
<dbReference type="RefSeq" id="XP_008462636.1">
    <property type="nucleotide sequence ID" value="XM_008464414.3"/>
</dbReference>
<dbReference type="PANTHER" id="PTHR23024">
    <property type="entry name" value="ARYLACETAMIDE DEACETYLASE"/>
    <property type="match status" value="1"/>
</dbReference>
<organism evidence="3 4">
    <name type="scientific">Cucumis melo</name>
    <name type="common">Muskmelon</name>
    <dbReference type="NCBI Taxonomy" id="3656"/>
    <lineage>
        <taxon>Eukaryota</taxon>
        <taxon>Viridiplantae</taxon>
        <taxon>Streptophyta</taxon>
        <taxon>Embryophyta</taxon>
        <taxon>Tracheophyta</taxon>
        <taxon>Spermatophyta</taxon>
        <taxon>Magnoliopsida</taxon>
        <taxon>eudicotyledons</taxon>
        <taxon>Gunneridae</taxon>
        <taxon>Pentapetalae</taxon>
        <taxon>rosids</taxon>
        <taxon>fabids</taxon>
        <taxon>Cucurbitales</taxon>
        <taxon>Cucurbitaceae</taxon>
        <taxon>Benincaseae</taxon>
        <taxon>Cucumis</taxon>
    </lineage>
</organism>
<evidence type="ECO:0000313" key="3">
    <source>
        <dbReference type="Proteomes" id="UP001652600"/>
    </source>
</evidence>
<dbReference type="InParanoid" id="A0A1S3CHD3"/>
<dbReference type="Pfam" id="PF07859">
    <property type="entry name" value="Abhydrolase_3"/>
    <property type="match status" value="1"/>
</dbReference>
<dbReference type="KEGG" id="cmo:103500946"/>
<dbReference type="Proteomes" id="UP001652600">
    <property type="component" value="Chromosome 8"/>
</dbReference>
<evidence type="ECO:0000259" key="2">
    <source>
        <dbReference type="Pfam" id="PF07859"/>
    </source>
</evidence>